<evidence type="ECO:0000313" key="10">
    <source>
        <dbReference type="Proteomes" id="UP000276542"/>
    </source>
</evidence>
<evidence type="ECO:0000313" key="9">
    <source>
        <dbReference type="EMBL" id="RJS46072.1"/>
    </source>
</evidence>
<dbReference type="GO" id="GO:0008610">
    <property type="term" value="P:lipid biosynthetic process"/>
    <property type="evidence" value="ECO:0007669"/>
    <property type="project" value="InterPro"/>
</dbReference>
<dbReference type="InterPro" id="IPR051689">
    <property type="entry name" value="Sterol_desaturase/TMEM195"/>
</dbReference>
<keyword evidence="5" id="KW-0443">Lipid metabolism</keyword>
<sequence length="278" mass="31964">MFDLIRSAIPVFVICLALEAASYYFLPDEDELGYSAKDSRTSIAMGLGNVIVNLGWKLVVVAAYAGAFLLAPWHLPADNPLTWIVLFFADDFIYYWYHRTHHTVRVLWASHVVHHSSEFYNLSTALRQPWTPFSSLPYWIPLALLGFSPWMILLAQSWNLLYQFFIHTERVDRLWKPVELVMNTPSHHRVHHGSQSQYLDRNYAGILIVWDRLFGTFEPEGERVKYGLTTNIGTYNPVRVATHEFAAIAHDVRRAAGWGDKWRYATKGPGWSPEADPA</sequence>
<feature type="transmembrane region" description="Helical" evidence="7">
    <location>
        <begin position="7"/>
        <end position="26"/>
    </location>
</feature>
<feature type="transmembrane region" description="Helical" evidence="7">
    <location>
        <begin position="81"/>
        <end position="97"/>
    </location>
</feature>
<evidence type="ECO:0000256" key="6">
    <source>
        <dbReference type="ARBA" id="ARBA00023136"/>
    </source>
</evidence>
<accession>A0A3A5H694</accession>
<evidence type="ECO:0000256" key="4">
    <source>
        <dbReference type="ARBA" id="ARBA00023002"/>
    </source>
</evidence>
<proteinExistence type="predicted"/>
<evidence type="ECO:0000256" key="2">
    <source>
        <dbReference type="ARBA" id="ARBA00022692"/>
    </source>
</evidence>
<dbReference type="AlphaFoldDB" id="A0A3A5H694"/>
<keyword evidence="6 7" id="KW-0472">Membrane</keyword>
<gene>
    <name evidence="9" type="ORF">D4739_07470</name>
</gene>
<protein>
    <submittedName>
        <fullName evidence="9">Sterol desaturase family protein</fullName>
    </submittedName>
</protein>
<feature type="transmembrane region" description="Helical" evidence="7">
    <location>
        <begin position="136"/>
        <end position="155"/>
    </location>
</feature>
<dbReference type="PANTHER" id="PTHR21624:SF1">
    <property type="entry name" value="ALKYLGLYCEROL MONOOXYGENASE"/>
    <property type="match status" value="1"/>
</dbReference>
<dbReference type="Pfam" id="PF04116">
    <property type="entry name" value="FA_hydroxylase"/>
    <property type="match status" value="1"/>
</dbReference>
<comment type="subcellular location">
    <subcellularLocation>
        <location evidence="1">Endomembrane system</location>
        <topology evidence="1">Multi-pass membrane protein</topology>
    </subcellularLocation>
</comment>
<feature type="domain" description="Fatty acid hydroxylase" evidence="8">
    <location>
        <begin position="83"/>
        <end position="216"/>
    </location>
</feature>
<dbReference type="GO" id="GO:0012505">
    <property type="term" value="C:endomembrane system"/>
    <property type="evidence" value="ECO:0007669"/>
    <property type="project" value="UniProtKB-SubCell"/>
</dbReference>
<keyword evidence="3 7" id="KW-1133">Transmembrane helix</keyword>
<dbReference type="SUPFAM" id="SSF51679">
    <property type="entry name" value="Bacterial luciferase-like"/>
    <property type="match status" value="1"/>
</dbReference>
<dbReference type="EMBL" id="QYRP01000002">
    <property type="protein sequence ID" value="RJS46072.1"/>
    <property type="molecule type" value="Genomic_DNA"/>
</dbReference>
<evidence type="ECO:0000256" key="3">
    <source>
        <dbReference type="ARBA" id="ARBA00022989"/>
    </source>
</evidence>
<dbReference type="GO" id="GO:0050479">
    <property type="term" value="F:glyceryl-ether monooxygenase activity"/>
    <property type="evidence" value="ECO:0007669"/>
    <property type="project" value="TreeGrafter"/>
</dbReference>
<dbReference type="InterPro" id="IPR006694">
    <property type="entry name" value="Fatty_acid_hydroxylase"/>
</dbReference>
<evidence type="ECO:0000256" key="1">
    <source>
        <dbReference type="ARBA" id="ARBA00004127"/>
    </source>
</evidence>
<keyword evidence="4" id="KW-0560">Oxidoreductase</keyword>
<feature type="transmembrane region" description="Helical" evidence="7">
    <location>
        <begin position="46"/>
        <end position="69"/>
    </location>
</feature>
<evidence type="ECO:0000256" key="5">
    <source>
        <dbReference type="ARBA" id="ARBA00023098"/>
    </source>
</evidence>
<dbReference type="InterPro" id="IPR036661">
    <property type="entry name" value="Luciferase-like_sf"/>
</dbReference>
<comment type="caution">
    <text evidence="9">The sequence shown here is derived from an EMBL/GenBank/DDBJ whole genome shotgun (WGS) entry which is preliminary data.</text>
</comment>
<keyword evidence="10" id="KW-1185">Reference proteome</keyword>
<dbReference type="PANTHER" id="PTHR21624">
    <property type="entry name" value="STEROL DESATURASE-RELATED PROTEIN"/>
    <property type="match status" value="1"/>
</dbReference>
<organism evidence="9 10">
    <name type="scientific">Nocardioides cavernaquae</name>
    <dbReference type="NCBI Taxonomy" id="2321396"/>
    <lineage>
        <taxon>Bacteria</taxon>
        <taxon>Bacillati</taxon>
        <taxon>Actinomycetota</taxon>
        <taxon>Actinomycetes</taxon>
        <taxon>Propionibacteriales</taxon>
        <taxon>Nocardioidaceae</taxon>
        <taxon>Nocardioides</taxon>
    </lineage>
</organism>
<dbReference type="GO" id="GO:0016020">
    <property type="term" value="C:membrane"/>
    <property type="evidence" value="ECO:0007669"/>
    <property type="project" value="GOC"/>
</dbReference>
<dbReference type="Proteomes" id="UP000276542">
    <property type="component" value="Unassembled WGS sequence"/>
</dbReference>
<evidence type="ECO:0000259" key="8">
    <source>
        <dbReference type="Pfam" id="PF04116"/>
    </source>
</evidence>
<name>A0A3A5H694_9ACTN</name>
<dbReference type="RefSeq" id="WP_120059971.1">
    <property type="nucleotide sequence ID" value="NZ_QYRP01000002.1"/>
</dbReference>
<keyword evidence="2 7" id="KW-0812">Transmembrane</keyword>
<dbReference type="GO" id="GO:0005506">
    <property type="term" value="F:iron ion binding"/>
    <property type="evidence" value="ECO:0007669"/>
    <property type="project" value="InterPro"/>
</dbReference>
<dbReference type="GO" id="GO:0006643">
    <property type="term" value="P:membrane lipid metabolic process"/>
    <property type="evidence" value="ECO:0007669"/>
    <property type="project" value="TreeGrafter"/>
</dbReference>
<evidence type="ECO:0000256" key="7">
    <source>
        <dbReference type="SAM" id="Phobius"/>
    </source>
</evidence>
<reference evidence="10" key="1">
    <citation type="submission" date="2018-09" db="EMBL/GenBank/DDBJ databases">
        <authorList>
            <person name="Zhu H."/>
        </authorList>
    </citation>
    <scope>NUCLEOTIDE SEQUENCE [LARGE SCALE GENOMIC DNA]</scope>
    <source>
        <strain evidence="10">K1W22B-1</strain>
    </source>
</reference>
<dbReference type="OrthoDB" id="9770329at2"/>